<accession>A0A9D1EAR9</accession>
<dbReference type="AlphaFoldDB" id="A0A9D1EAR9"/>
<protein>
    <submittedName>
        <fullName evidence="2">Uncharacterized protein</fullName>
    </submittedName>
</protein>
<comment type="caution">
    <text evidence="2">The sequence shown here is derived from an EMBL/GenBank/DDBJ whole genome shotgun (WGS) entry which is preliminary data.</text>
</comment>
<gene>
    <name evidence="2" type="ORF">IAA55_09520</name>
</gene>
<dbReference type="EMBL" id="DVHM01000158">
    <property type="protein sequence ID" value="HIR71505.1"/>
    <property type="molecule type" value="Genomic_DNA"/>
</dbReference>
<reference evidence="2" key="2">
    <citation type="journal article" date="2021" name="PeerJ">
        <title>Extensive microbial diversity within the chicken gut microbiome revealed by metagenomics and culture.</title>
        <authorList>
            <person name="Gilroy R."/>
            <person name="Ravi A."/>
            <person name="Getino M."/>
            <person name="Pursley I."/>
            <person name="Horton D.L."/>
            <person name="Alikhan N.F."/>
            <person name="Baker D."/>
            <person name="Gharbi K."/>
            <person name="Hall N."/>
            <person name="Watson M."/>
            <person name="Adriaenssens E.M."/>
            <person name="Foster-Nyarko E."/>
            <person name="Jarju S."/>
            <person name="Secka A."/>
            <person name="Antonio M."/>
            <person name="Oren A."/>
            <person name="Chaudhuri R.R."/>
            <person name="La Ragione R."/>
            <person name="Hildebrand F."/>
            <person name="Pallen M.J."/>
        </authorList>
    </citation>
    <scope>NUCLEOTIDE SEQUENCE</scope>
    <source>
        <strain evidence="2">ChiSjej5B23-6657</strain>
    </source>
</reference>
<dbReference type="Proteomes" id="UP000823912">
    <property type="component" value="Unassembled WGS sequence"/>
</dbReference>
<evidence type="ECO:0000256" key="1">
    <source>
        <dbReference type="SAM" id="SignalP"/>
    </source>
</evidence>
<evidence type="ECO:0000313" key="3">
    <source>
        <dbReference type="Proteomes" id="UP000823912"/>
    </source>
</evidence>
<name>A0A9D1EAR9_9FIRM</name>
<dbReference type="PROSITE" id="PS51257">
    <property type="entry name" value="PROKAR_LIPOPROTEIN"/>
    <property type="match status" value="1"/>
</dbReference>
<evidence type="ECO:0000313" key="2">
    <source>
        <dbReference type="EMBL" id="HIR71505.1"/>
    </source>
</evidence>
<reference evidence="2" key="1">
    <citation type="submission" date="2020-10" db="EMBL/GenBank/DDBJ databases">
        <authorList>
            <person name="Gilroy R."/>
        </authorList>
    </citation>
    <scope>NUCLEOTIDE SEQUENCE</scope>
    <source>
        <strain evidence="2">ChiSjej5B23-6657</strain>
    </source>
</reference>
<feature type="chain" id="PRO_5039622257" evidence="1">
    <location>
        <begin position="22"/>
        <end position="220"/>
    </location>
</feature>
<keyword evidence="1" id="KW-0732">Signal</keyword>
<sequence>MKKTFLLMLAGVMAFSMIACGGTDQEANEQQNQEQVSEEKTGIAAVVDNLYHSNYEYEKTQTTMLGDEEIQVVYQGAYIASPYQEYVKVIEAPDEADWTEAYSSGDGETVESTFRTADGLMTQESERSYPYGYGENLEFTLDREETLDGVLCDVYRTEYTRQVQDGFRKVDAAVKQEYYIDREKQQVAMIYTDLSEVQEGSTETLRIYNYNGDIAIEPLS</sequence>
<organism evidence="2 3">
    <name type="scientific">Candidatus Pullilachnospira gallistercoris</name>
    <dbReference type="NCBI Taxonomy" id="2840911"/>
    <lineage>
        <taxon>Bacteria</taxon>
        <taxon>Bacillati</taxon>
        <taxon>Bacillota</taxon>
        <taxon>Clostridia</taxon>
        <taxon>Lachnospirales</taxon>
        <taxon>Lachnospiraceae</taxon>
        <taxon>Lachnospiraceae incertae sedis</taxon>
        <taxon>Candidatus Pullilachnospira</taxon>
    </lineage>
</organism>
<feature type="signal peptide" evidence="1">
    <location>
        <begin position="1"/>
        <end position="21"/>
    </location>
</feature>
<proteinExistence type="predicted"/>